<dbReference type="RefSeq" id="WP_024361933.1">
    <property type="nucleotide sequence ID" value="NZ_BJNS01000005.1"/>
</dbReference>
<reference evidence="2 4" key="1">
    <citation type="submission" date="2017-03" db="EMBL/GenBank/DDBJ databases">
        <title>The whole genome sequencing and assembly of Lysinibacillus sphaericus DSM 28T strain.</title>
        <authorList>
            <person name="Lee Y.-J."/>
            <person name="Yi H."/>
            <person name="Bahn Y.-S."/>
            <person name="Kim J.F."/>
            <person name="Lee D.-W."/>
        </authorList>
    </citation>
    <scope>NUCLEOTIDE SEQUENCE [LARGE SCALE GENOMIC DNA]</scope>
    <source>
        <strain evidence="2 4">DSM 28</strain>
    </source>
</reference>
<dbReference type="EMBL" id="UFSZ01000001">
    <property type="protein sequence ID" value="SUV16151.1"/>
    <property type="molecule type" value="Genomic_DNA"/>
</dbReference>
<dbReference type="InterPro" id="IPR029058">
    <property type="entry name" value="AB_hydrolase_fold"/>
</dbReference>
<name>A0A2S0K3S0_LYSSH</name>
<sequence length="305" mass="34307">MERYMKMSDGHFVFTRILTPTIPCKGHFHILHGMAEHSGRYVNFAQILCAAGYAVSMHDQRGHGETAGYNGTLGFFAEKNGFDRVVEDAHEVMMAIHAQFADVPLMVFGHSMGSFIARRYIQLYGANVANVILCGTGSVSALHRIGHYVAQVFAMRHGKETESPLLNKLSFGSFNKQFPNPKTGYDWLCSVEQEVQKYIDDPYCGFIPSNQFFADLTAGFMVLNRKKEIEKIQKNLPILLISGSKDPVGDSGLGVYSVAEQFAAAGLQDVTVYLFEDKRHEILNEDNQQAVHQVLLRWLEKYDRK</sequence>
<evidence type="ECO:0000259" key="1">
    <source>
        <dbReference type="Pfam" id="PF12146"/>
    </source>
</evidence>
<dbReference type="Proteomes" id="UP000255295">
    <property type="component" value="Unassembled WGS sequence"/>
</dbReference>
<dbReference type="PANTHER" id="PTHR11614">
    <property type="entry name" value="PHOSPHOLIPASE-RELATED"/>
    <property type="match status" value="1"/>
</dbReference>
<evidence type="ECO:0000313" key="2">
    <source>
        <dbReference type="EMBL" id="AVK97914.1"/>
    </source>
</evidence>
<dbReference type="InterPro" id="IPR022742">
    <property type="entry name" value="Hydrolase_4"/>
</dbReference>
<evidence type="ECO:0000313" key="3">
    <source>
        <dbReference type="EMBL" id="SUV16151.1"/>
    </source>
</evidence>
<dbReference type="Proteomes" id="UP000238825">
    <property type="component" value="Chromosome"/>
</dbReference>
<feature type="domain" description="Serine aminopeptidase S33" evidence="1">
    <location>
        <begin position="25"/>
        <end position="286"/>
    </location>
</feature>
<evidence type="ECO:0000313" key="5">
    <source>
        <dbReference type="Proteomes" id="UP000255295"/>
    </source>
</evidence>
<dbReference type="InterPro" id="IPR051044">
    <property type="entry name" value="MAG_DAG_Lipase"/>
</dbReference>
<dbReference type="AlphaFoldDB" id="A0A2S0K3S0"/>
<accession>A0A2S0K3S0</accession>
<dbReference type="SUPFAM" id="SSF53474">
    <property type="entry name" value="alpha/beta-Hydrolases"/>
    <property type="match status" value="1"/>
</dbReference>
<dbReference type="GO" id="GO:0016787">
    <property type="term" value="F:hydrolase activity"/>
    <property type="evidence" value="ECO:0007669"/>
    <property type="project" value="UniProtKB-KW"/>
</dbReference>
<dbReference type="EMBL" id="CP019980">
    <property type="protein sequence ID" value="AVK97914.1"/>
    <property type="molecule type" value="Genomic_DNA"/>
</dbReference>
<evidence type="ECO:0000313" key="4">
    <source>
        <dbReference type="Proteomes" id="UP000238825"/>
    </source>
</evidence>
<organism evidence="2 4">
    <name type="scientific">Lysinibacillus sphaericus</name>
    <name type="common">Bacillus sphaericus</name>
    <dbReference type="NCBI Taxonomy" id="1421"/>
    <lineage>
        <taxon>Bacteria</taxon>
        <taxon>Bacillati</taxon>
        <taxon>Bacillota</taxon>
        <taxon>Bacilli</taxon>
        <taxon>Bacillales</taxon>
        <taxon>Bacillaceae</taxon>
        <taxon>Lysinibacillus</taxon>
    </lineage>
</organism>
<protein>
    <submittedName>
        <fullName evidence="3">Alpha/beta fold family hydrolase</fullName>
        <ecNumber evidence="3">3.1.1.-</ecNumber>
    </submittedName>
    <submittedName>
        <fullName evidence="2">Alpha/beta hydrolase</fullName>
    </submittedName>
</protein>
<keyword evidence="2" id="KW-0378">Hydrolase</keyword>
<reference evidence="3 5" key="2">
    <citation type="submission" date="2018-06" db="EMBL/GenBank/DDBJ databases">
        <authorList>
            <consortium name="Pathogen Informatics"/>
            <person name="Doyle S."/>
        </authorList>
    </citation>
    <scope>NUCLEOTIDE SEQUENCE [LARGE SCALE GENOMIC DNA]</scope>
    <source>
        <strain evidence="3 5">NCTC10338</strain>
    </source>
</reference>
<dbReference type="EC" id="3.1.1.-" evidence="3"/>
<gene>
    <name evidence="3" type="primary">ytpA_1</name>
    <name evidence="2" type="ORF">LS41612_17300</name>
    <name evidence="3" type="ORF">NCTC10338_01225</name>
</gene>
<dbReference type="Pfam" id="PF12146">
    <property type="entry name" value="Hydrolase_4"/>
    <property type="match status" value="1"/>
</dbReference>
<dbReference type="GeneID" id="48277960"/>
<dbReference type="Gene3D" id="3.40.50.1820">
    <property type="entry name" value="alpha/beta hydrolase"/>
    <property type="match status" value="1"/>
</dbReference>
<proteinExistence type="predicted"/>